<feature type="region of interest" description="Disordered" evidence="1">
    <location>
        <begin position="106"/>
        <end position="130"/>
    </location>
</feature>
<feature type="compositionally biased region" description="Pro residues" evidence="1">
    <location>
        <begin position="155"/>
        <end position="168"/>
    </location>
</feature>
<feature type="compositionally biased region" description="Pro residues" evidence="1">
    <location>
        <begin position="1"/>
        <end position="10"/>
    </location>
</feature>
<feature type="compositionally biased region" description="Low complexity" evidence="1">
    <location>
        <begin position="11"/>
        <end position="21"/>
    </location>
</feature>
<feature type="region of interest" description="Disordered" evidence="1">
    <location>
        <begin position="1"/>
        <end position="24"/>
    </location>
</feature>
<feature type="region of interest" description="Disordered" evidence="1">
    <location>
        <begin position="153"/>
        <end position="209"/>
    </location>
</feature>
<accession>A0A165FKA1</accession>
<feature type="compositionally biased region" description="Pro residues" evidence="1">
    <location>
        <begin position="187"/>
        <end position="201"/>
    </location>
</feature>
<protein>
    <submittedName>
        <fullName evidence="2">Uncharacterized protein</fullName>
    </submittedName>
</protein>
<name>A0A165FKA1_9APHY</name>
<evidence type="ECO:0000313" key="3">
    <source>
        <dbReference type="Proteomes" id="UP000076871"/>
    </source>
</evidence>
<dbReference type="GeneID" id="63829236"/>
<evidence type="ECO:0000313" key="2">
    <source>
        <dbReference type="EMBL" id="KZT09100.1"/>
    </source>
</evidence>
<dbReference type="EMBL" id="KV427612">
    <property type="protein sequence ID" value="KZT09100.1"/>
    <property type="molecule type" value="Genomic_DNA"/>
</dbReference>
<organism evidence="2 3">
    <name type="scientific">Laetiporus sulphureus 93-53</name>
    <dbReference type="NCBI Taxonomy" id="1314785"/>
    <lineage>
        <taxon>Eukaryota</taxon>
        <taxon>Fungi</taxon>
        <taxon>Dikarya</taxon>
        <taxon>Basidiomycota</taxon>
        <taxon>Agaricomycotina</taxon>
        <taxon>Agaricomycetes</taxon>
        <taxon>Polyporales</taxon>
        <taxon>Laetiporus</taxon>
    </lineage>
</organism>
<sequence length="402" mass="43080">MDLEPQPPSPSASAGGSSSSSTELVHTDYTPKLTLAVRQALRQWQVQGPSELLTDIDSVIDAAFAIHQAVLQVVGRAELLNRNNTALDDLHKQRLRAVVDKYRPPFFDSHHRPAPTPVLSPPPTTGPDLTAALQDLCSALDARLDALETRMATAAPPPQAKAPPPPKPQVRGTPKKRSYAAAAAPSRPAPPVTTPNPPAPPKAHRPKHTPEPLRYVVRFAGSAPAHLLQTPPAQLVSVVNAALAAIPTAGGVAALAAYPSSSGNIVLAFPATTSYRRIDEHLPTLRAALKLDPTQHVSRDVKWSRILIGNVSTRTAPGDAVHSTSTLSTELVKNPTLARLRITQPPRWARRPEQIDGARSSVVLGFEDPDGSVLTALLQTPLFAFGTPVTTSRWRDKPRLRQ</sequence>
<gene>
    <name evidence="2" type="ORF">LAESUDRAFT_756748</name>
</gene>
<keyword evidence="3" id="KW-1185">Reference proteome</keyword>
<dbReference type="Proteomes" id="UP000076871">
    <property type="component" value="Unassembled WGS sequence"/>
</dbReference>
<feature type="compositionally biased region" description="Pro residues" evidence="1">
    <location>
        <begin position="114"/>
        <end position="125"/>
    </location>
</feature>
<evidence type="ECO:0000256" key="1">
    <source>
        <dbReference type="SAM" id="MobiDB-lite"/>
    </source>
</evidence>
<dbReference type="InParanoid" id="A0A165FKA1"/>
<reference evidence="2 3" key="1">
    <citation type="journal article" date="2016" name="Mol. Biol. Evol.">
        <title>Comparative Genomics of Early-Diverging Mushroom-Forming Fungi Provides Insights into the Origins of Lignocellulose Decay Capabilities.</title>
        <authorList>
            <person name="Nagy L.G."/>
            <person name="Riley R."/>
            <person name="Tritt A."/>
            <person name="Adam C."/>
            <person name="Daum C."/>
            <person name="Floudas D."/>
            <person name="Sun H."/>
            <person name="Yadav J.S."/>
            <person name="Pangilinan J."/>
            <person name="Larsson K.H."/>
            <person name="Matsuura K."/>
            <person name="Barry K."/>
            <person name="Labutti K."/>
            <person name="Kuo R."/>
            <person name="Ohm R.A."/>
            <person name="Bhattacharya S.S."/>
            <person name="Shirouzu T."/>
            <person name="Yoshinaga Y."/>
            <person name="Martin F.M."/>
            <person name="Grigoriev I.V."/>
            <person name="Hibbett D.S."/>
        </authorList>
    </citation>
    <scope>NUCLEOTIDE SEQUENCE [LARGE SCALE GENOMIC DNA]</scope>
    <source>
        <strain evidence="2 3">93-53</strain>
    </source>
</reference>
<dbReference type="RefSeq" id="XP_040766840.1">
    <property type="nucleotide sequence ID" value="XM_040912208.1"/>
</dbReference>
<proteinExistence type="predicted"/>
<dbReference type="AlphaFoldDB" id="A0A165FKA1"/>
<feature type="non-terminal residue" evidence="2">
    <location>
        <position position="402"/>
    </location>
</feature>
<dbReference type="OrthoDB" id="3270591at2759"/>